<evidence type="ECO:0000256" key="5">
    <source>
        <dbReference type="ARBA" id="ARBA00023002"/>
    </source>
</evidence>
<comment type="similarity">
    <text evidence="2 9">Belongs to the cytochrome P450 family.</text>
</comment>
<dbReference type="GO" id="GO:0004497">
    <property type="term" value="F:monooxygenase activity"/>
    <property type="evidence" value="ECO:0007669"/>
    <property type="project" value="UniProtKB-KW"/>
</dbReference>
<dbReference type="PRINTS" id="PR00463">
    <property type="entry name" value="EP450I"/>
</dbReference>
<accession>A0AAD9W260</accession>
<dbReference type="AlphaFoldDB" id="A0AAD9W260"/>
<evidence type="ECO:0000256" key="7">
    <source>
        <dbReference type="ARBA" id="ARBA00023033"/>
    </source>
</evidence>
<dbReference type="InterPro" id="IPR002401">
    <property type="entry name" value="Cyt_P450_E_grp-I"/>
</dbReference>
<evidence type="ECO:0000256" key="3">
    <source>
        <dbReference type="ARBA" id="ARBA00022617"/>
    </source>
</evidence>
<dbReference type="CDD" id="cd11062">
    <property type="entry name" value="CYP58-like"/>
    <property type="match status" value="1"/>
</dbReference>
<keyword evidence="6 8" id="KW-0408">Iron</keyword>
<evidence type="ECO:0000256" key="4">
    <source>
        <dbReference type="ARBA" id="ARBA00022723"/>
    </source>
</evidence>
<dbReference type="PROSITE" id="PS00086">
    <property type="entry name" value="CYTOCHROME_P450"/>
    <property type="match status" value="1"/>
</dbReference>
<keyword evidence="7 9" id="KW-0503">Monooxygenase</keyword>
<dbReference type="Proteomes" id="UP001265746">
    <property type="component" value="Unassembled WGS sequence"/>
</dbReference>
<feature type="binding site" description="axial binding residue" evidence="8">
    <location>
        <position position="508"/>
    </location>
    <ligand>
        <name>heme</name>
        <dbReference type="ChEBI" id="CHEBI:30413"/>
    </ligand>
    <ligandPart>
        <name>Fe</name>
        <dbReference type="ChEBI" id="CHEBI:18248"/>
    </ligandPart>
</feature>
<dbReference type="GO" id="GO:0020037">
    <property type="term" value="F:heme binding"/>
    <property type="evidence" value="ECO:0007669"/>
    <property type="project" value="InterPro"/>
</dbReference>
<organism evidence="11 12">
    <name type="scientific">Phomopsis amygdali</name>
    <name type="common">Fusicoccum amygdali</name>
    <dbReference type="NCBI Taxonomy" id="1214568"/>
    <lineage>
        <taxon>Eukaryota</taxon>
        <taxon>Fungi</taxon>
        <taxon>Dikarya</taxon>
        <taxon>Ascomycota</taxon>
        <taxon>Pezizomycotina</taxon>
        <taxon>Sordariomycetes</taxon>
        <taxon>Sordariomycetidae</taxon>
        <taxon>Diaporthales</taxon>
        <taxon>Diaporthaceae</taxon>
        <taxon>Diaporthe</taxon>
    </lineage>
</organism>
<feature type="compositionally biased region" description="Low complexity" evidence="10">
    <location>
        <begin position="286"/>
        <end position="298"/>
    </location>
</feature>
<evidence type="ECO:0000256" key="8">
    <source>
        <dbReference type="PIRSR" id="PIRSR602401-1"/>
    </source>
</evidence>
<sequence length="569" mass="62742">MTLKMAYSEGITASTVALGAIAAAAIYLTTKVIYRLYLHPLSRFPGPRLAAVTYLYGAYYDVIEDAQFVFKLGALHDIYGPVVRISPGEVHVRDSGFFETLHPGPGGRKTHRDKWHRANRANGAPGSLASAGPHALHRARRAAVNPYFSRAAIAQLEAESIRAKVGLLCERLQEHVSSSSAAAGAGAAGGEEEVVDVGAAMTALTLDVITEYCYGDCYDCLRHPAFAPQWKRAMQGVFESTNVTKHFIWLLRLVNSLPAWLAVRMNPDIAVFVQCKSRLSAQARAFHAEQEQQQQQQAGLDKDRKEGEKEVEEKENQPRAKTIFHGIMQATSLPPAEKTVDRLADEAFVLLVAGAETTARTLCVILCHLLSSPSVLTRLRAELDPIMKESAGGGWQRQPQLPPSRVLEELPLLRAVVQEGTRLAEPVTNRQILVAPEDDLVCSGGGGDIVIPRGTPVSQTFRDVLLDPEIFPEPREFDPDRFARAANEHPPRRLDRYLVSFSRGGRSCAGINLANAELYLTVAALVSRFDMELFDFDRARDLDVVRDKFIGLPSQEARSIRFRFRPRGS</sequence>
<dbReference type="Pfam" id="PF00067">
    <property type="entry name" value="p450"/>
    <property type="match status" value="1"/>
</dbReference>
<reference evidence="11" key="1">
    <citation type="submission" date="2023-06" db="EMBL/GenBank/DDBJ databases">
        <authorList>
            <person name="Noh H."/>
        </authorList>
    </citation>
    <scope>NUCLEOTIDE SEQUENCE</scope>
    <source>
        <strain evidence="11">DUCC20226</strain>
    </source>
</reference>
<dbReference type="InterPro" id="IPR017972">
    <property type="entry name" value="Cyt_P450_CS"/>
</dbReference>
<evidence type="ECO:0000256" key="1">
    <source>
        <dbReference type="ARBA" id="ARBA00001971"/>
    </source>
</evidence>
<evidence type="ECO:0000256" key="9">
    <source>
        <dbReference type="RuleBase" id="RU000461"/>
    </source>
</evidence>
<evidence type="ECO:0000313" key="11">
    <source>
        <dbReference type="EMBL" id="KAK2605363.1"/>
    </source>
</evidence>
<feature type="region of interest" description="Disordered" evidence="10">
    <location>
        <begin position="286"/>
        <end position="320"/>
    </location>
</feature>
<evidence type="ECO:0000313" key="12">
    <source>
        <dbReference type="Proteomes" id="UP001265746"/>
    </source>
</evidence>
<evidence type="ECO:0008006" key="13">
    <source>
        <dbReference type="Google" id="ProtNLM"/>
    </source>
</evidence>
<dbReference type="EMBL" id="JAUJFL010000004">
    <property type="protein sequence ID" value="KAK2605363.1"/>
    <property type="molecule type" value="Genomic_DNA"/>
</dbReference>
<name>A0AAD9W260_PHOAM</name>
<keyword evidence="4 8" id="KW-0479">Metal-binding</keyword>
<evidence type="ECO:0000256" key="6">
    <source>
        <dbReference type="ARBA" id="ARBA00023004"/>
    </source>
</evidence>
<dbReference type="GO" id="GO:0016705">
    <property type="term" value="F:oxidoreductase activity, acting on paired donors, with incorporation or reduction of molecular oxygen"/>
    <property type="evidence" value="ECO:0007669"/>
    <property type="project" value="InterPro"/>
</dbReference>
<dbReference type="InterPro" id="IPR050121">
    <property type="entry name" value="Cytochrome_P450_monoxygenase"/>
</dbReference>
<dbReference type="Gene3D" id="1.10.630.10">
    <property type="entry name" value="Cytochrome P450"/>
    <property type="match status" value="1"/>
</dbReference>
<evidence type="ECO:0000256" key="10">
    <source>
        <dbReference type="SAM" id="MobiDB-lite"/>
    </source>
</evidence>
<comment type="cofactor">
    <cofactor evidence="1 8">
        <name>heme</name>
        <dbReference type="ChEBI" id="CHEBI:30413"/>
    </cofactor>
</comment>
<dbReference type="SUPFAM" id="SSF48264">
    <property type="entry name" value="Cytochrome P450"/>
    <property type="match status" value="1"/>
</dbReference>
<gene>
    <name evidence="11" type="ORF">N8I77_008202</name>
</gene>
<keyword evidence="12" id="KW-1185">Reference proteome</keyword>
<dbReference type="PANTHER" id="PTHR24305:SF157">
    <property type="entry name" value="N-ACETYLTRYPTOPHAN 6-HYDROXYLASE IVOC-RELATED"/>
    <property type="match status" value="1"/>
</dbReference>
<evidence type="ECO:0000256" key="2">
    <source>
        <dbReference type="ARBA" id="ARBA00010617"/>
    </source>
</evidence>
<protein>
    <recommendedName>
        <fullName evidence="13">Trichodiene oxygenase</fullName>
    </recommendedName>
</protein>
<proteinExistence type="inferred from homology"/>
<dbReference type="InterPro" id="IPR036396">
    <property type="entry name" value="Cyt_P450_sf"/>
</dbReference>
<dbReference type="PRINTS" id="PR00385">
    <property type="entry name" value="P450"/>
</dbReference>
<keyword evidence="3 8" id="KW-0349">Heme</keyword>
<keyword evidence="5 9" id="KW-0560">Oxidoreductase</keyword>
<dbReference type="GO" id="GO:0005506">
    <property type="term" value="F:iron ion binding"/>
    <property type="evidence" value="ECO:0007669"/>
    <property type="project" value="InterPro"/>
</dbReference>
<dbReference type="PANTHER" id="PTHR24305">
    <property type="entry name" value="CYTOCHROME P450"/>
    <property type="match status" value="1"/>
</dbReference>
<feature type="compositionally biased region" description="Basic and acidic residues" evidence="10">
    <location>
        <begin position="300"/>
        <end position="318"/>
    </location>
</feature>
<comment type="caution">
    <text evidence="11">The sequence shown here is derived from an EMBL/GenBank/DDBJ whole genome shotgun (WGS) entry which is preliminary data.</text>
</comment>
<dbReference type="InterPro" id="IPR001128">
    <property type="entry name" value="Cyt_P450"/>
</dbReference>